<dbReference type="EMBL" id="CP018145">
    <property type="protein sequence ID" value="ASJ54833.1"/>
    <property type="molecule type" value="Genomic_DNA"/>
</dbReference>
<evidence type="ECO:0000313" key="2">
    <source>
        <dbReference type="Proteomes" id="UP000197781"/>
    </source>
</evidence>
<protein>
    <submittedName>
        <fullName evidence="1">Uncharacterized protein</fullName>
    </submittedName>
</protein>
<gene>
    <name evidence="1" type="ORF">BP422_15400</name>
</gene>
<accession>A0A220MIK5</accession>
<organism evidence="1 2">
    <name type="scientific">Brevibacillus formosus</name>
    <dbReference type="NCBI Taxonomy" id="54913"/>
    <lineage>
        <taxon>Bacteria</taxon>
        <taxon>Bacillati</taxon>
        <taxon>Bacillota</taxon>
        <taxon>Bacilli</taxon>
        <taxon>Bacillales</taxon>
        <taxon>Paenibacillaceae</taxon>
        <taxon>Brevibacillus</taxon>
    </lineage>
</organism>
<sequence>MEIMRLDNVVDMPGRGLVLIVSFVESDTHDITQLKRIVGSKIVVSSVNGTDFEFWVKDISVSFSISNSPLIGINIQERVNVEEIKKGSIVYFNRDFSDGNPIE</sequence>
<name>A0A220MIK5_9BACL</name>
<reference evidence="1 2" key="1">
    <citation type="submission" date="2016-11" db="EMBL/GenBank/DDBJ databases">
        <authorList>
            <person name="Jaros S."/>
            <person name="Januszkiewicz K."/>
            <person name="Wedrychowicz H."/>
        </authorList>
    </citation>
    <scope>NUCLEOTIDE SEQUENCE [LARGE SCALE GENOMIC DNA]</scope>
    <source>
        <strain evidence="1 2">NF2</strain>
    </source>
</reference>
<dbReference type="AlphaFoldDB" id="A0A220MIK5"/>
<dbReference type="KEGG" id="bfm:BP422_15400"/>
<proteinExistence type="predicted"/>
<dbReference type="Proteomes" id="UP000197781">
    <property type="component" value="Chromosome"/>
</dbReference>
<evidence type="ECO:0000313" key="1">
    <source>
        <dbReference type="EMBL" id="ASJ54833.1"/>
    </source>
</evidence>